<feature type="signal peptide" evidence="1">
    <location>
        <begin position="1"/>
        <end position="25"/>
    </location>
</feature>
<evidence type="ECO:0000259" key="2">
    <source>
        <dbReference type="Pfam" id="PF07833"/>
    </source>
</evidence>
<evidence type="ECO:0000313" key="4">
    <source>
        <dbReference type="Proteomes" id="UP001233836"/>
    </source>
</evidence>
<dbReference type="Pfam" id="PF07833">
    <property type="entry name" value="Cu_amine_oxidN1"/>
    <property type="match status" value="1"/>
</dbReference>
<proteinExistence type="predicted"/>
<name>A0ABT9W6A7_9BACL</name>
<dbReference type="Proteomes" id="UP001233836">
    <property type="component" value="Unassembled WGS sequence"/>
</dbReference>
<feature type="domain" description="Copper amine oxidase-like N-terminal" evidence="2">
    <location>
        <begin position="44"/>
        <end position="87"/>
    </location>
</feature>
<evidence type="ECO:0000256" key="1">
    <source>
        <dbReference type="SAM" id="SignalP"/>
    </source>
</evidence>
<dbReference type="RefSeq" id="WP_307212119.1">
    <property type="nucleotide sequence ID" value="NZ_JAUSTI010000001.1"/>
</dbReference>
<organism evidence="3 4">
    <name type="scientific">Paenibacillus tundrae</name>
    <dbReference type="NCBI Taxonomy" id="528187"/>
    <lineage>
        <taxon>Bacteria</taxon>
        <taxon>Bacillati</taxon>
        <taxon>Bacillota</taxon>
        <taxon>Bacilli</taxon>
        <taxon>Bacillales</taxon>
        <taxon>Paenibacillaceae</taxon>
        <taxon>Paenibacillus</taxon>
    </lineage>
</organism>
<evidence type="ECO:0000313" key="3">
    <source>
        <dbReference type="EMBL" id="MDQ0168787.1"/>
    </source>
</evidence>
<keyword evidence="1" id="KW-0732">Signal</keyword>
<accession>A0ABT9W6A7</accession>
<keyword evidence="4" id="KW-1185">Reference proteome</keyword>
<feature type="chain" id="PRO_5046628007" description="Copper amine oxidase-like N-terminal domain-containing protein" evidence="1">
    <location>
        <begin position="26"/>
        <end position="181"/>
    </location>
</feature>
<dbReference type="InterPro" id="IPR012854">
    <property type="entry name" value="Cu_amine_oxidase-like_N"/>
</dbReference>
<sequence>MKKAAYIVGGILIGFVLSTSTGAFADKVQSLVGKKVSGEYTVIVNGEKLADKGAVIDGKANVPVRGISEALGADIKVSGKTITVTTEEPTAEAPAVEAPSQYTGMTKESIEESLNVLKTRILAPTQEGRDKIAKEIEGYKAAGMKPEDYAARTKELATYDADIAQANADIAQAEAALAALK</sequence>
<dbReference type="EMBL" id="JAUSTI010000001">
    <property type="protein sequence ID" value="MDQ0168787.1"/>
    <property type="molecule type" value="Genomic_DNA"/>
</dbReference>
<reference evidence="3 4" key="1">
    <citation type="submission" date="2023-07" db="EMBL/GenBank/DDBJ databases">
        <title>Sorghum-associated microbial communities from plants grown in Nebraska, USA.</title>
        <authorList>
            <person name="Schachtman D."/>
        </authorList>
    </citation>
    <scope>NUCLEOTIDE SEQUENCE [LARGE SCALE GENOMIC DNA]</scope>
    <source>
        <strain evidence="3 4">DS1314</strain>
    </source>
</reference>
<gene>
    <name evidence="3" type="ORF">J2T19_000224</name>
</gene>
<comment type="caution">
    <text evidence="3">The sequence shown here is derived from an EMBL/GenBank/DDBJ whole genome shotgun (WGS) entry which is preliminary data.</text>
</comment>
<protein>
    <recommendedName>
        <fullName evidence="2">Copper amine oxidase-like N-terminal domain-containing protein</fullName>
    </recommendedName>
</protein>